<dbReference type="InterPro" id="IPR023203">
    <property type="entry name" value="TTHA0068_sf"/>
</dbReference>
<accession>A0A9D7SGM2</accession>
<evidence type="ECO:0000313" key="2">
    <source>
        <dbReference type="Proteomes" id="UP000886657"/>
    </source>
</evidence>
<name>A0A9D7SGM2_9BACT</name>
<protein>
    <submittedName>
        <fullName evidence="1">DUF309 domain-containing protein</fullName>
    </submittedName>
</protein>
<dbReference type="EMBL" id="JADKIO010000005">
    <property type="protein sequence ID" value="MBK9795656.1"/>
    <property type="molecule type" value="Genomic_DNA"/>
</dbReference>
<gene>
    <name evidence="1" type="ORF">IPP58_04040</name>
</gene>
<dbReference type="AlphaFoldDB" id="A0A9D7SGM2"/>
<proteinExistence type="predicted"/>
<comment type="caution">
    <text evidence="1">The sequence shown here is derived from an EMBL/GenBank/DDBJ whole genome shotgun (WGS) entry which is preliminary data.</text>
</comment>
<reference evidence="1" key="1">
    <citation type="submission" date="2020-10" db="EMBL/GenBank/DDBJ databases">
        <title>Connecting structure to function with the recovery of over 1000 high-quality activated sludge metagenome-assembled genomes encoding full-length rRNA genes using long-read sequencing.</title>
        <authorList>
            <person name="Singleton C.M."/>
            <person name="Petriglieri F."/>
            <person name="Kristensen J.M."/>
            <person name="Kirkegaard R.H."/>
            <person name="Michaelsen T.Y."/>
            <person name="Andersen M.H."/>
            <person name="Karst S.M."/>
            <person name="Dueholm M.S."/>
            <person name="Nielsen P.H."/>
            <person name="Albertsen M."/>
        </authorList>
    </citation>
    <scope>NUCLEOTIDE SEQUENCE</scope>
    <source>
        <strain evidence="1">Skiv_18-Q3-R9-52_MAXAC.067</strain>
    </source>
</reference>
<dbReference type="SUPFAM" id="SSF140663">
    <property type="entry name" value="TTHA0068-like"/>
    <property type="match status" value="1"/>
</dbReference>
<dbReference type="Gene3D" id="1.10.3450.10">
    <property type="entry name" value="TTHA0068-like"/>
    <property type="match status" value="1"/>
</dbReference>
<dbReference type="PANTHER" id="PTHR34796:SF1">
    <property type="entry name" value="EXPRESSED PROTEIN"/>
    <property type="match status" value="1"/>
</dbReference>
<sequence>MSDDCNRTPFWQRQPRLPLEIHRFLQDRLEAALREPEARQALVWPTILGAPALRQLHPQGIPEAELWNHAVRMLQALDLPDPVAAWRTNLANRPDTAELGPTGWRPAAGWGAWGPLVSLRCGWQLAALTPLPLGERYQLAAGVSLFNHGLYHECHDALEPLWTRTDGAIKNDLQGLILLAGGYHHLQQHNLPGLLSLWEEALKRLQGREGALATPWGTVRVQTALDLTARRLDHGKHVTDGADEDAVFGSLWALDRPTWELA</sequence>
<dbReference type="Proteomes" id="UP000886657">
    <property type="component" value="Unassembled WGS sequence"/>
</dbReference>
<dbReference type="InterPro" id="IPR005500">
    <property type="entry name" value="DUF309"/>
</dbReference>
<evidence type="ECO:0000313" key="1">
    <source>
        <dbReference type="EMBL" id="MBK9795656.1"/>
    </source>
</evidence>
<organism evidence="1 2">
    <name type="scientific">Candidatus Geothrix skivensis</name>
    <dbReference type="NCBI Taxonomy" id="2954439"/>
    <lineage>
        <taxon>Bacteria</taxon>
        <taxon>Pseudomonadati</taxon>
        <taxon>Acidobacteriota</taxon>
        <taxon>Holophagae</taxon>
        <taxon>Holophagales</taxon>
        <taxon>Holophagaceae</taxon>
        <taxon>Geothrix</taxon>
    </lineage>
</organism>
<dbReference type="Pfam" id="PF03745">
    <property type="entry name" value="DUF309"/>
    <property type="match status" value="1"/>
</dbReference>
<dbReference type="PANTHER" id="PTHR34796">
    <property type="entry name" value="EXPRESSED PROTEIN"/>
    <property type="match status" value="1"/>
</dbReference>